<dbReference type="SUPFAM" id="SSF49758">
    <property type="entry name" value="Calpain large subunit, middle domain (domain III)"/>
    <property type="match status" value="1"/>
</dbReference>
<feature type="active site" evidence="6 7">
    <location>
        <position position="333"/>
    </location>
</feature>
<protein>
    <recommendedName>
        <fullName evidence="13">Calpain-B</fullName>
    </recommendedName>
</protein>
<dbReference type="PANTHER" id="PTHR10183:SF433">
    <property type="entry name" value="CALPAIN-A-RELATED"/>
    <property type="match status" value="1"/>
</dbReference>
<dbReference type="SUPFAM" id="SSF47473">
    <property type="entry name" value="EF-hand"/>
    <property type="match status" value="1"/>
</dbReference>
<dbReference type="Gene3D" id="2.60.120.380">
    <property type="match status" value="1"/>
</dbReference>
<evidence type="ECO:0000256" key="5">
    <source>
        <dbReference type="ARBA" id="ARBA00022837"/>
    </source>
</evidence>
<evidence type="ECO:0000256" key="6">
    <source>
        <dbReference type="PIRSR" id="PIRSR622684-1"/>
    </source>
</evidence>
<dbReference type="Gene3D" id="1.10.238.10">
    <property type="entry name" value="EF-hand"/>
    <property type="match status" value="1"/>
</dbReference>
<feature type="active site" evidence="6 7">
    <location>
        <position position="148"/>
    </location>
</feature>
<evidence type="ECO:0000256" key="2">
    <source>
        <dbReference type="ARBA" id="ARBA00022670"/>
    </source>
</evidence>
<evidence type="ECO:0000313" key="11">
    <source>
        <dbReference type="EMBL" id="KAK3800957.1"/>
    </source>
</evidence>
<dbReference type="SMART" id="SM00230">
    <property type="entry name" value="CysPc"/>
    <property type="match status" value="1"/>
</dbReference>
<dbReference type="InterPro" id="IPR022682">
    <property type="entry name" value="Calpain_domain_III"/>
</dbReference>
<dbReference type="InterPro" id="IPR011992">
    <property type="entry name" value="EF-hand-dom_pair"/>
</dbReference>
<dbReference type="FunFam" id="3.90.70.10:FF:000001">
    <property type="entry name" value="Calpain-1 catalytic subunit"/>
    <property type="match status" value="1"/>
</dbReference>
<evidence type="ECO:0000256" key="1">
    <source>
        <dbReference type="ARBA" id="ARBA00007623"/>
    </source>
</evidence>
<dbReference type="GO" id="GO:0005737">
    <property type="term" value="C:cytoplasm"/>
    <property type="evidence" value="ECO:0007669"/>
    <property type="project" value="TreeGrafter"/>
</dbReference>
<dbReference type="GO" id="GO:0004198">
    <property type="term" value="F:calcium-dependent cysteine-type endopeptidase activity"/>
    <property type="evidence" value="ECO:0007669"/>
    <property type="project" value="InterPro"/>
</dbReference>
<dbReference type="CDD" id="cd00044">
    <property type="entry name" value="CysPc"/>
    <property type="match status" value="1"/>
</dbReference>
<feature type="compositionally biased region" description="Polar residues" evidence="8">
    <location>
        <begin position="611"/>
        <end position="638"/>
    </location>
</feature>
<gene>
    <name evidence="11" type="ORF">RRG08_001205</name>
</gene>
<dbReference type="PROSITE" id="PS00139">
    <property type="entry name" value="THIOL_PROTEASE_CYS"/>
    <property type="match status" value="1"/>
</dbReference>
<evidence type="ECO:0000256" key="8">
    <source>
        <dbReference type="SAM" id="MobiDB-lite"/>
    </source>
</evidence>
<dbReference type="CDD" id="cd00214">
    <property type="entry name" value="Calpain_III"/>
    <property type="match status" value="1"/>
</dbReference>
<reference evidence="11" key="1">
    <citation type="journal article" date="2023" name="G3 (Bethesda)">
        <title>A reference genome for the long-term kleptoplast-retaining sea slug Elysia crispata morphotype clarki.</title>
        <authorList>
            <person name="Eastman K.E."/>
            <person name="Pendleton A.L."/>
            <person name="Shaikh M.A."/>
            <person name="Suttiyut T."/>
            <person name="Ogas R."/>
            <person name="Tomko P."/>
            <person name="Gavelis G."/>
            <person name="Widhalm J.R."/>
            <person name="Wisecaver J.H."/>
        </authorList>
    </citation>
    <scope>NUCLEOTIDE SEQUENCE</scope>
    <source>
        <strain evidence="11">ECLA1</strain>
    </source>
</reference>
<dbReference type="EMBL" id="JAWDGP010000384">
    <property type="protein sequence ID" value="KAK3800957.1"/>
    <property type="molecule type" value="Genomic_DNA"/>
</dbReference>
<dbReference type="PANTHER" id="PTHR10183">
    <property type="entry name" value="CALPAIN"/>
    <property type="match status" value="1"/>
</dbReference>
<dbReference type="PROSITE" id="PS50203">
    <property type="entry name" value="CALPAIN_CAT"/>
    <property type="match status" value="1"/>
</dbReference>
<evidence type="ECO:0000259" key="9">
    <source>
        <dbReference type="PROSITE" id="PS50203"/>
    </source>
</evidence>
<dbReference type="Proteomes" id="UP001283361">
    <property type="component" value="Unassembled WGS sequence"/>
</dbReference>
<dbReference type="Pfam" id="PF00648">
    <property type="entry name" value="Peptidase_C2"/>
    <property type="match status" value="1"/>
</dbReference>
<feature type="region of interest" description="Disordered" evidence="8">
    <location>
        <begin position="576"/>
        <end position="791"/>
    </location>
</feature>
<dbReference type="SMART" id="SM00720">
    <property type="entry name" value="calpain_III"/>
    <property type="match status" value="1"/>
</dbReference>
<evidence type="ECO:0000256" key="3">
    <source>
        <dbReference type="ARBA" id="ARBA00022801"/>
    </source>
</evidence>
<feature type="active site" evidence="6 7">
    <location>
        <position position="305"/>
    </location>
</feature>
<evidence type="ECO:0008006" key="13">
    <source>
        <dbReference type="Google" id="ProtNLM"/>
    </source>
</evidence>
<dbReference type="InterPro" id="IPR022683">
    <property type="entry name" value="Calpain_III"/>
</dbReference>
<feature type="domain" description="Calpain catalytic" evidence="9">
    <location>
        <begin position="93"/>
        <end position="393"/>
    </location>
</feature>
<name>A0AAE1EBJ3_9GAST</name>
<keyword evidence="3 7" id="KW-0378">Hydrolase</keyword>
<feature type="region of interest" description="Disordered" evidence="8">
    <location>
        <begin position="844"/>
        <end position="867"/>
    </location>
</feature>
<dbReference type="GO" id="GO:0005509">
    <property type="term" value="F:calcium ion binding"/>
    <property type="evidence" value="ECO:0007669"/>
    <property type="project" value="InterPro"/>
</dbReference>
<dbReference type="Pfam" id="PF01067">
    <property type="entry name" value="Calpain_III"/>
    <property type="match status" value="1"/>
</dbReference>
<dbReference type="InterPro" id="IPR000169">
    <property type="entry name" value="Pept_cys_AS"/>
</dbReference>
<dbReference type="InterPro" id="IPR002048">
    <property type="entry name" value="EF_hand_dom"/>
</dbReference>
<accession>A0AAE1EBJ3</accession>
<keyword evidence="4 7" id="KW-0788">Thiol protease</keyword>
<dbReference type="FunFam" id="2.60.120.380:FF:000002">
    <property type="entry name" value="calpain-3 isoform X1"/>
    <property type="match status" value="1"/>
</dbReference>
<feature type="compositionally biased region" description="Polar residues" evidence="8">
    <location>
        <begin position="719"/>
        <end position="737"/>
    </location>
</feature>
<comment type="caution">
    <text evidence="11">The sequence shown here is derived from an EMBL/GenBank/DDBJ whole genome shotgun (WGS) entry which is preliminary data.</text>
</comment>
<dbReference type="SUPFAM" id="SSF54001">
    <property type="entry name" value="Cysteine proteinases"/>
    <property type="match status" value="1"/>
</dbReference>
<dbReference type="SMART" id="SM00054">
    <property type="entry name" value="EFh"/>
    <property type="match status" value="2"/>
</dbReference>
<dbReference type="InterPro" id="IPR036213">
    <property type="entry name" value="Calpain_III_sf"/>
</dbReference>
<dbReference type="AlphaFoldDB" id="A0AAE1EBJ3"/>
<dbReference type="PRINTS" id="PR00704">
    <property type="entry name" value="CALPAIN"/>
</dbReference>
<evidence type="ECO:0000259" key="10">
    <source>
        <dbReference type="PROSITE" id="PS50222"/>
    </source>
</evidence>
<keyword evidence="2 7" id="KW-0645">Protease</keyword>
<feature type="compositionally biased region" description="Polar residues" evidence="8">
    <location>
        <begin position="580"/>
        <end position="589"/>
    </location>
</feature>
<dbReference type="GO" id="GO:0006508">
    <property type="term" value="P:proteolysis"/>
    <property type="evidence" value="ECO:0007669"/>
    <property type="project" value="UniProtKB-KW"/>
</dbReference>
<dbReference type="InterPro" id="IPR001300">
    <property type="entry name" value="Peptidase_C2_calpain_cat"/>
</dbReference>
<feature type="compositionally biased region" description="Gly residues" evidence="8">
    <location>
        <begin position="38"/>
        <end position="47"/>
    </location>
</feature>
<keyword evidence="12" id="KW-1185">Reference proteome</keyword>
<evidence type="ECO:0000256" key="7">
    <source>
        <dbReference type="PROSITE-ProRule" id="PRU00239"/>
    </source>
</evidence>
<feature type="domain" description="EF-hand" evidence="10">
    <location>
        <begin position="934"/>
        <end position="969"/>
    </location>
</feature>
<keyword evidence="5" id="KW-0106">Calcium</keyword>
<evidence type="ECO:0000313" key="12">
    <source>
        <dbReference type="Proteomes" id="UP001283361"/>
    </source>
</evidence>
<comment type="similarity">
    <text evidence="1">Belongs to the peptidase C2 family.</text>
</comment>
<feature type="compositionally biased region" description="Pro residues" evidence="8">
    <location>
        <begin position="757"/>
        <end position="773"/>
    </location>
</feature>
<feature type="region of interest" description="Disordered" evidence="8">
    <location>
        <begin position="32"/>
        <end position="70"/>
    </location>
</feature>
<proteinExistence type="inferred from homology"/>
<dbReference type="PROSITE" id="PS00018">
    <property type="entry name" value="EF_HAND_1"/>
    <property type="match status" value="1"/>
</dbReference>
<evidence type="ECO:0000256" key="4">
    <source>
        <dbReference type="ARBA" id="ARBA00022807"/>
    </source>
</evidence>
<feature type="compositionally biased region" description="Low complexity" evidence="8">
    <location>
        <begin position="774"/>
        <end position="785"/>
    </location>
</feature>
<dbReference type="PROSITE" id="PS50222">
    <property type="entry name" value="EF_HAND_2"/>
    <property type="match status" value="1"/>
</dbReference>
<sequence length="1033" mass="115108">MSFFSSIGNFKNDFDKYSGMFNEFRDQYNKFREETRGGGDSGGSGRHVGGRRRCTTLPGRSSTPRSIRKNPFAGLENQDYETIKNKCLEEGINFEDPEFPAVDESIFFSSSPPRPFEWKRPHEICDDPQWISDGASRFDVKQGELGDCWLLAAVASLTCNPKLFNWVVDPSQNFTDNYCGLFKFTFWHQGDWQEVVVDDRLPTYRNQLVFMHSVEKNEFWSALLEKAYAKLMGSYESLKGGSSSEAMEDFTGGVTEMFELQGNAPPNLLSIMLKANERGSLMGCSIDADPHKTEAELANGLIMGHAYSVTSVQLADIKTERMSGQIPMVRVRNPWGNGSEWKGAWSDGSREWTLLSEDEKQELGLNFEDDGEFWMSYQDFIGNFQKLEICNLGPDSLDEDDLSNKKKWECHKENGSWIKRVNAGGCRNYLDTFWTNPQFRMTLTDPDEDDDENMCTALVAVLQKDRRKKRKEGLDLLTIGYVIYKLEDPNCGPLEMKYFKYNASVAKSPTFINMREVCGRHKLEPGTYAIIPSTFEPHYEGEFLIRIFTEKPNVSGDDEVQHGKGQEIDDDTRFEEETVAPQSMPQAASTEADASWKHPTELPGYKPPNSPESKSYDSNSNGYDQNRQDSGQEPNVGSFNFDPGSGTHHHDHNSGPDPINNRHDYAPNIPGPSYDQTSPGYGSNPGYGFNSSYGPGPGPDTVGYGPNPGFPGYGFNNGASQNVNTYPGQSDYGMSSQGYCPPNPGYGLPNYGYSQPNLPPSAPGYGPPAPGFDPPAQGYGASNPGYGPPAPGYNPGYPQPGPGYGAPNTGYGPPAPGIGFGPAYDPNYPGLTAASYYPALARKRRPVKTDSEDQPEPTEEEQRQEEVLKQSFKRVAGEDMEIDAYDLREIINTVFAQYFSFEGFGLDTARSMVAMHDGDMSGQLGYDEFKELITDLRKWKGVFKKHDADNSGNLSSYELRTALNAVGFHLSNDTRRSLVMRYANKKGQIGFEDFITCACRLKTMFTSFKGHDPQNTGLAPYDINSFIQATMYS</sequence>
<organism evidence="11 12">
    <name type="scientific">Elysia crispata</name>
    <name type="common">lettuce slug</name>
    <dbReference type="NCBI Taxonomy" id="231223"/>
    <lineage>
        <taxon>Eukaryota</taxon>
        <taxon>Metazoa</taxon>
        <taxon>Spiralia</taxon>
        <taxon>Lophotrochozoa</taxon>
        <taxon>Mollusca</taxon>
        <taxon>Gastropoda</taxon>
        <taxon>Heterobranchia</taxon>
        <taxon>Euthyneura</taxon>
        <taxon>Panpulmonata</taxon>
        <taxon>Sacoglossa</taxon>
        <taxon>Placobranchoidea</taxon>
        <taxon>Plakobranchidae</taxon>
        <taxon>Elysia</taxon>
    </lineage>
</organism>
<dbReference type="Gene3D" id="3.90.70.10">
    <property type="entry name" value="Cysteine proteinases"/>
    <property type="match status" value="1"/>
</dbReference>
<dbReference type="InterPro" id="IPR018247">
    <property type="entry name" value="EF_Hand_1_Ca_BS"/>
</dbReference>
<dbReference type="InterPro" id="IPR022684">
    <property type="entry name" value="Calpain_cysteine_protease"/>
</dbReference>
<dbReference type="InterPro" id="IPR038765">
    <property type="entry name" value="Papain-like_cys_pep_sf"/>
</dbReference>
<dbReference type="CDD" id="cd16196">
    <property type="entry name" value="EFh_PEF_CalpA_B"/>
    <property type="match status" value="1"/>
</dbReference>
<dbReference type="InterPro" id="IPR033883">
    <property type="entry name" value="C2_III"/>
</dbReference>